<keyword evidence="3" id="KW-1185">Reference proteome</keyword>
<evidence type="ECO:0000313" key="2">
    <source>
        <dbReference type="EMBL" id="KAL0491736.1"/>
    </source>
</evidence>
<evidence type="ECO:0000256" key="1">
    <source>
        <dbReference type="SAM" id="SignalP"/>
    </source>
</evidence>
<gene>
    <name evidence="2" type="ORF">AKO1_000622</name>
</gene>
<feature type="chain" id="PRO_5043419256" evidence="1">
    <location>
        <begin position="19"/>
        <end position="224"/>
    </location>
</feature>
<reference evidence="2 3" key="1">
    <citation type="submission" date="2024-03" db="EMBL/GenBank/DDBJ databases">
        <title>The Acrasis kona genome and developmental transcriptomes reveal deep origins of eukaryotic multicellular pathways.</title>
        <authorList>
            <person name="Sheikh S."/>
            <person name="Fu C.-J."/>
            <person name="Brown M.W."/>
            <person name="Baldauf S.L."/>
        </authorList>
    </citation>
    <scope>NUCLEOTIDE SEQUENCE [LARGE SCALE GENOMIC DNA]</scope>
    <source>
        <strain evidence="2 3">ATCC MYA-3509</strain>
    </source>
</reference>
<dbReference type="AlphaFoldDB" id="A0AAW2ZSP6"/>
<evidence type="ECO:0000313" key="3">
    <source>
        <dbReference type="Proteomes" id="UP001431209"/>
    </source>
</evidence>
<name>A0AAW2ZSP6_9EUKA</name>
<protein>
    <submittedName>
        <fullName evidence="2">Uncharacterized protein</fullName>
    </submittedName>
</protein>
<accession>A0AAW2ZSP6</accession>
<proteinExistence type="predicted"/>
<dbReference type="EMBL" id="JAOPGA020001853">
    <property type="protein sequence ID" value="KAL0491736.1"/>
    <property type="molecule type" value="Genomic_DNA"/>
</dbReference>
<dbReference type="Proteomes" id="UP001431209">
    <property type="component" value="Unassembled WGS sequence"/>
</dbReference>
<sequence length="224" mass="25047">MRTQISILIAVFLYVVLCDPVPKRVCLPDGFSYIKVTTLVSRIAGEQKFTKQEKLSVKSDEENGSERLDVETVSSGSSKKSYSTLATKRQDNSYNVYNWQQGKACTCTKTARYSFTKDCAEGRNITSDGALSIIFSDIDEAEGQDHVVLHKRITFKPLESAPNVGLVVTNVENSYITLEKGGQFVSSQSKNSTYFGYRPTQQEDFAVPKECENHLQRITSTLIK</sequence>
<feature type="signal peptide" evidence="1">
    <location>
        <begin position="1"/>
        <end position="18"/>
    </location>
</feature>
<keyword evidence="1" id="KW-0732">Signal</keyword>
<organism evidence="2 3">
    <name type="scientific">Acrasis kona</name>
    <dbReference type="NCBI Taxonomy" id="1008807"/>
    <lineage>
        <taxon>Eukaryota</taxon>
        <taxon>Discoba</taxon>
        <taxon>Heterolobosea</taxon>
        <taxon>Tetramitia</taxon>
        <taxon>Eutetramitia</taxon>
        <taxon>Acrasidae</taxon>
        <taxon>Acrasis</taxon>
    </lineage>
</organism>
<comment type="caution">
    <text evidence="2">The sequence shown here is derived from an EMBL/GenBank/DDBJ whole genome shotgun (WGS) entry which is preliminary data.</text>
</comment>